<keyword evidence="6" id="KW-0539">Nucleus</keyword>
<feature type="region of interest" description="Disordered" evidence="7">
    <location>
        <begin position="828"/>
        <end position="850"/>
    </location>
</feature>
<feature type="compositionally biased region" description="Basic and acidic residues" evidence="7">
    <location>
        <begin position="872"/>
        <end position="890"/>
    </location>
</feature>
<dbReference type="SMART" id="SM00484">
    <property type="entry name" value="XPGI"/>
    <property type="match status" value="1"/>
</dbReference>
<feature type="region of interest" description="Disordered" evidence="7">
    <location>
        <begin position="492"/>
        <end position="524"/>
    </location>
</feature>
<proteinExistence type="inferred from homology"/>
<feature type="region of interest" description="Disordered" evidence="7">
    <location>
        <begin position="130"/>
        <end position="160"/>
    </location>
</feature>
<dbReference type="PRINTS" id="PR00066">
    <property type="entry name" value="XRODRMPGMNTG"/>
</dbReference>
<evidence type="ECO:0000259" key="9">
    <source>
        <dbReference type="SMART" id="SM00485"/>
    </source>
</evidence>
<dbReference type="GO" id="GO:0016787">
    <property type="term" value="F:hydrolase activity"/>
    <property type="evidence" value="ECO:0007669"/>
    <property type="project" value="UniProtKB-KW"/>
</dbReference>
<dbReference type="InterPro" id="IPR036279">
    <property type="entry name" value="5-3_exonuclease_C_sf"/>
</dbReference>
<feature type="compositionally biased region" description="Polar residues" evidence="7">
    <location>
        <begin position="1363"/>
        <end position="1386"/>
    </location>
</feature>
<comment type="caution">
    <text evidence="10">The sequence shown here is derived from an EMBL/GenBank/DDBJ whole genome shotgun (WGS) entry which is preliminary data.</text>
</comment>
<evidence type="ECO:0000256" key="1">
    <source>
        <dbReference type="ARBA" id="ARBA00004123"/>
    </source>
</evidence>
<feature type="region of interest" description="Disordered" evidence="7">
    <location>
        <begin position="869"/>
        <end position="926"/>
    </location>
</feature>
<dbReference type="Gene3D" id="3.40.50.1010">
    <property type="entry name" value="5'-nuclease"/>
    <property type="match status" value="2"/>
</dbReference>
<dbReference type="Pfam" id="PF00867">
    <property type="entry name" value="XPG_I"/>
    <property type="match status" value="1"/>
</dbReference>
<dbReference type="GO" id="GO:0003697">
    <property type="term" value="F:single-stranded DNA binding"/>
    <property type="evidence" value="ECO:0007669"/>
    <property type="project" value="InterPro"/>
</dbReference>
<protein>
    <submittedName>
        <fullName evidence="10">DNA repair protein rad13</fullName>
    </submittedName>
</protein>
<dbReference type="SUPFAM" id="SSF88723">
    <property type="entry name" value="PIN domain-like"/>
    <property type="match status" value="1"/>
</dbReference>
<accession>A0A1R1YAC5</accession>
<feature type="compositionally biased region" description="Low complexity" evidence="7">
    <location>
        <begin position="1347"/>
        <end position="1362"/>
    </location>
</feature>
<dbReference type="CDD" id="cd09868">
    <property type="entry name" value="PIN_XPG_RAD2"/>
    <property type="match status" value="2"/>
</dbReference>
<dbReference type="InterPro" id="IPR006085">
    <property type="entry name" value="XPG_DNA_repair_N"/>
</dbReference>
<evidence type="ECO:0000256" key="4">
    <source>
        <dbReference type="ARBA" id="ARBA00022759"/>
    </source>
</evidence>
<feature type="compositionally biased region" description="Polar residues" evidence="7">
    <location>
        <begin position="893"/>
        <end position="926"/>
    </location>
</feature>
<evidence type="ECO:0000256" key="2">
    <source>
        <dbReference type="ARBA" id="ARBA00005283"/>
    </source>
</evidence>
<comment type="similarity">
    <text evidence="2">Belongs to the XPG/RAD2 endonuclease family. XPG subfamily.</text>
</comment>
<dbReference type="Proteomes" id="UP000187283">
    <property type="component" value="Unassembled WGS sequence"/>
</dbReference>
<dbReference type="OrthoDB" id="31113at2759"/>
<evidence type="ECO:0000313" key="10">
    <source>
        <dbReference type="EMBL" id="OMJ23891.1"/>
    </source>
</evidence>
<reference evidence="10 11" key="1">
    <citation type="submission" date="2017-01" db="EMBL/GenBank/DDBJ databases">
        <authorList>
            <person name="Mah S.A."/>
            <person name="Swanson W.J."/>
            <person name="Moy G.W."/>
            <person name="Vacquier V.D."/>
        </authorList>
    </citation>
    <scope>NUCLEOTIDE SEQUENCE [LARGE SCALE GENOMIC DNA]</scope>
    <source>
        <strain evidence="10 11">GSMNP</strain>
    </source>
</reference>
<organism evidence="10 11">
    <name type="scientific">Smittium culicis</name>
    <dbReference type="NCBI Taxonomy" id="133412"/>
    <lineage>
        <taxon>Eukaryota</taxon>
        <taxon>Fungi</taxon>
        <taxon>Fungi incertae sedis</taxon>
        <taxon>Zoopagomycota</taxon>
        <taxon>Kickxellomycotina</taxon>
        <taxon>Harpellomycetes</taxon>
        <taxon>Harpellales</taxon>
        <taxon>Legeriomycetaceae</taxon>
        <taxon>Smittium</taxon>
    </lineage>
</organism>
<dbReference type="InterPro" id="IPR029060">
    <property type="entry name" value="PIN-like_dom_sf"/>
</dbReference>
<feature type="compositionally biased region" description="Polar residues" evidence="7">
    <location>
        <begin position="509"/>
        <end position="524"/>
    </location>
</feature>
<evidence type="ECO:0000256" key="3">
    <source>
        <dbReference type="ARBA" id="ARBA00022722"/>
    </source>
</evidence>
<sequence>MGVAGLWKIVNDDLKPIRLEVLEGKRLAIDASIWIHQFVKAMRDKSGIEIENGHISGFFKRICKLLHYGILPIFVFDGAPPKIKKNTMAQRRSRQNDQERRIKIAAGKLLSSKLKSHILKDVIQSSIVNKNKDFDGTSPEPSKNIIKKLTPNSGGKRTRDEYELPGVDLNQEHGSIIGQIKGNSPDIRLPTLEEAEASNFWGKIISDRKTISGYETGIFDFDGDDSNLQSSSNQSNLDRINKSSEIDNILKSIDIDSSEFLELPHDIQYAILKELKDHSRQTSFKRLKSMVENSKTAMDFSQMQLENLMKRNKFMQGYMGVSGAKHRIMSTKPVDGVKVSSVASQRDVQYILIRSEGPTGGWKLGAPNAKIDEYDSNESSPSNNNRIDLTHYSDDESKNDKIFDFLSPSLKKNRNYQHHTELLNLDSSVNKNANSYTIDNTASTIQDSNTMTISSSDSDDFEDVKLPLDNQELLSSNETNKTFTLSNTSSKMPIFKIPQSRKPEIKSISPKNSQSSQNDSPTTMKSKTILQDSFFGSSSSDLDDSDIDSGSMNSFFFDELMAEKSSENTPENIIPISKSIESSTEKTGKINLMKKLINNTHLIPKKNNIIAASSCKSGSIFEESDNEEDTENIYENSTTIESIPSIPDSKFIQGSANSSKINPAINLDIPSETKSEYSSIEKPPTTFSIDKPKASPNVTAQDIDDALDSSTIDLTSQPLEVIEKEIQFNNGVDQFKYNEDKTHGNINIVNPVEIKENSIKILKPKIAHTLLSSNDIDLNLDSPNTKNNDLIGANSNNSILISKLKTPIDIKPTESILVTETKTEQNTIPLENSSKYNDKPEENANNFDINNSEDFKSIKLENREALTPISALEDKDSQARRGAASEDHKNKVMTPSSKTLPEIRSVNSDPNSIIKTPNSNPGDNYTPSKKYVFSPFSPSSVESLLSENSIEKKDFLFPSRPNNSISDISPSTSLISKFKSVHGDLSKQIEENNRTLYQARRDAAVSITDTILDDIRTLLGIFKIPYLTAPEEAESSCAILEIKGHVDGVVTDDSDVLLFGAKNVYRNFFNQEKTVMKYEYNGFSRTRLIFYSYFLGSDYTIGVNGIGPTTVSVIYSFFGTFRDAFRMSDKKVTNIGEVDVPDKFKSLDLDKILFSDDPDENETKSELLVTLLSHFYKFSKMSKESNLVVYKGAPKTLAKLAALANKIEFPPGFPDIKISQAYYNPSVIEVKQKKTFSGNFFKNKNLSKGSEHLNTLTSGDQQVFENFEWGVPDLDLIQTYMFEKVDMGLEKVEKAVLPIVKKIIDRKQGANGMSKSNTKLFNKNMGKKTLFGNSSFNINNSLFGSSQSSSANSSGSGTNRNGPLSQNSENTGDNPKSKNNTPSWFL</sequence>
<feature type="compositionally biased region" description="Polar residues" evidence="7">
    <location>
        <begin position="377"/>
        <end position="387"/>
    </location>
</feature>
<name>A0A1R1YAC5_9FUNG</name>
<dbReference type="InterPro" id="IPR006084">
    <property type="entry name" value="XPG/Rad2"/>
</dbReference>
<dbReference type="InterPro" id="IPR001044">
    <property type="entry name" value="XPG/Rad2_eukaryotes"/>
</dbReference>
<evidence type="ECO:0000313" key="11">
    <source>
        <dbReference type="Proteomes" id="UP000187283"/>
    </source>
</evidence>
<dbReference type="Pfam" id="PF00752">
    <property type="entry name" value="XPG_N"/>
    <property type="match status" value="1"/>
</dbReference>
<feature type="region of interest" description="Disordered" evidence="7">
    <location>
        <begin position="675"/>
        <end position="696"/>
    </location>
</feature>
<comment type="subcellular location">
    <subcellularLocation>
        <location evidence="1">Nucleus</location>
    </subcellularLocation>
</comment>
<keyword evidence="5" id="KW-0378">Hydrolase</keyword>
<dbReference type="PANTHER" id="PTHR16171">
    <property type="entry name" value="DNA REPAIR PROTEIN COMPLEMENTING XP-G CELLS-RELATED"/>
    <property type="match status" value="1"/>
</dbReference>
<keyword evidence="11" id="KW-1185">Reference proteome</keyword>
<dbReference type="SMART" id="SM00485">
    <property type="entry name" value="XPGN"/>
    <property type="match status" value="1"/>
</dbReference>
<evidence type="ECO:0000259" key="8">
    <source>
        <dbReference type="SMART" id="SM00484"/>
    </source>
</evidence>
<evidence type="ECO:0000256" key="7">
    <source>
        <dbReference type="SAM" id="MobiDB-lite"/>
    </source>
</evidence>
<evidence type="ECO:0000256" key="6">
    <source>
        <dbReference type="ARBA" id="ARBA00023242"/>
    </source>
</evidence>
<dbReference type="SUPFAM" id="SSF47807">
    <property type="entry name" value="5' to 3' exonuclease, C-terminal subdomain"/>
    <property type="match status" value="1"/>
</dbReference>
<feature type="region of interest" description="Disordered" evidence="7">
    <location>
        <begin position="372"/>
        <end position="392"/>
    </location>
</feature>
<keyword evidence="3" id="KW-0540">Nuclease</keyword>
<evidence type="ECO:0000256" key="5">
    <source>
        <dbReference type="ARBA" id="ARBA00022801"/>
    </source>
</evidence>
<dbReference type="GO" id="GO:0006289">
    <property type="term" value="P:nucleotide-excision repair"/>
    <property type="evidence" value="ECO:0007669"/>
    <property type="project" value="InterPro"/>
</dbReference>
<feature type="domain" description="XPG-I" evidence="8">
    <location>
        <begin position="1020"/>
        <end position="1088"/>
    </location>
</feature>
<feature type="region of interest" description="Disordered" evidence="7">
    <location>
        <begin position="1347"/>
        <end position="1386"/>
    </location>
</feature>
<dbReference type="EMBL" id="LSSN01000453">
    <property type="protein sequence ID" value="OMJ23891.1"/>
    <property type="molecule type" value="Genomic_DNA"/>
</dbReference>
<dbReference type="PRINTS" id="PR00853">
    <property type="entry name" value="XPGRADSUPER"/>
</dbReference>
<feature type="domain" description="XPG N-terminal" evidence="9">
    <location>
        <begin position="1"/>
        <end position="98"/>
    </location>
</feature>
<dbReference type="GO" id="GO:0005634">
    <property type="term" value="C:nucleus"/>
    <property type="evidence" value="ECO:0007669"/>
    <property type="project" value="UniProtKB-SubCell"/>
</dbReference>
<dbReference type="GO" id="GO:0004520">
    <property type="term" value="F:DNA endonuclease activity"/>
    <property type="evidence" value="ECO:0007669"/>
    <property type="project" value="TreeGrafter"/>
</dbReference>
<gene>
    <name evidence="10" type="ORF">AYI70_g1954</name>
</gene>
<dbReference type="InterPro" id="IPR006086">
    <property type="entry name" value="XPG-I_dom"/>
</dbReference>
<dbReference type="STRING" id="133412.A0A1R1YAC5"/>
<dbReference type="PANTHER" id="PTHR16171:SF7">
    <property type="entry name" value="DNA REPAIR PROTEIN RAD2"/>
    <property type="match status" value="1"/>
</dbReference>
<keyword evidence="4" id="KW-0255">Endonuclease</keyword>